<name>A0ABP0V6J1_9BRYO</name>
<protein>
    <recommendedName>
        <fullName evidence="5">Myosin heavy chain-like protein</fullName>
    </recommendedName>
</protein>
<dbReference type="Proteomes" id="UP001497512">
    <property type="component" value="Chromosome 9"/>
</dbReference>
<dbReference type="EMBL" id="OZ019901">
    <property type="protein sequence ID" value="CAK9236552.1"/>
    <property type="molecule type" value="Genomic_DNA"/>
</dbReference>
<feature type="coiled-coil region" evidence="1">
    <location>
        <begin position="52"/>
        <end position="107"/>
    </location>
</feature>
<evidence type="ECO:0000313" key="4">
    <source>
        <dbReference type="Proteomes" id="UP001497512"/>
    </source>
</evidence>
<feature type="region of interest" description="Disordered" evidence="2">
    <location>
        <begin position="282"/>
        <end position="301"/>
    </location>
</feature>
<evidence type="ECO:0000313" key="3">
    <source>
        <dbReference type="EMBL" id="CAK9236552.1"/>
    </source>
</evidence>
<evidence type="ECO:0000256" key="2">
    <source>
        <dbReference type="SAM" id="MobiDB-lite"/>
    </source>
</evidence>
<keyword evidence="4" id="KW-1185">Reference proteome</keyword>
<evidence type="ECO:0008006" key="5">
    <source>
        <dbReference type="Google" id="ProtNLM"/>
    </source>
</evidence>
<sequence length="301" mass="34218">MAAAKRSIQKEVKAKLGELMAAIAVAAQERVSGEKEQVNFETERGNLLLQTVEKLKYEGADLKLEMKDLKKVEKAVKVELESVRKLAARMQEDNEELERERGSRRMEGVREKLVIMEKVESLSHLYLGGLEEVRADVFNVKLRCRDRVDKLEDQWKEFQQQHTDELAKSAAIWYPKYEAAACIISELSFKLEQTDEKIQGIYCDENLLQHMAQLSESKVQGLKDMVSSSVLAQCRPQLQNILEQVENENLAHCQALDVLSNRVNGLETIVGSTNWPSLNVKHSKKIPRDETIDSNEHSVGA</sequence>
<gene>
    <name evidence="3" type="ORF">CSSPTR1EN2_LOCUS22952</name>
</gene>
<reference evidence="3" key="1">
    <citation type="submission" date="2024-02" db="EMBL/GenBank/DDBJ databases">
        <authorList>
            <consortium name="ELIXIR-Norway"/>
            <consortium name="Elixir Norway"/>
        </authorList>
    </citation>
    <scope>NUCLEOTIDE SEQUENCE</scope>
</reference>
<evidence type="ECO:0000256" key="1">
    <source>
        <dbReference type="SAM" id="Coils"/>
    </source>
</evidence>
<organism evidence="3 4">
    <name type="scientific">Sphagnum troendelagicum</name>
    <dbReference type="NCBI Taxonomy" id="128251"/>
    <lineage>
        <taxon>Eukaryota</taxon>
        <taxon>Viridiplantae</taxon>
        <taxon>Streptophyta</taxon>
        <taxon>Embryophyta</taxon>
        <taxon>Bryophyta</taxon>
        <taxon>Sphagnophytina</taxon>
        <taxon>Sphagnopsida</taxon>
        <taxon>Sphagnales</taxon>
        <taxon>Sphagnaceae</taxon>
        <taxon>Sphagnum</taxon>
    </lineage>
</organism>
<keyword evidence="1" id="KW-0175">Coiled coil</keyword>
<accession>A0ABP0V6J1</accession>
<feature type="compositionally biased region" description="Basic and acidic residues" evidence="2">
    <location>
        <begin position="286"/>
        <end position="301"/>
    </location>
</feature>
<proteinExistence type="predicted"/>